<dbReference type="HOGENOM" id="CLU_078769_0_0_10"/>
<keyword evidence="3" id="KW-1185">Reference proteome</keyword>
<dbReference type="OrthoDB" id="9783171at2"/>
<proteinExistence type="predicted"/>
<evidence type="ECO:0000313" key="3">
    <source>
        <dbReference type="Proteomes" id="UP000006054"/>
    </source>
</evidence>
<gene>
    <name evidence="2" type="ordered locus">Fleli_1568</name>
</gene>
<organism evidence="2 3">
    <name type="scientific">Bernardetia litoralis (strain ATCC 23117 / DSM 6794 / NBRC 15988 / NCIMB 1366 / Fx l1 / Sio-4)</name>
    <name type="common">Flexibacter litoralis</name>
    <dbReference type="NCBI Taxonomy" id="880071"/>
    <lineage>
        <taxon>Bacteria</taxon>
        <taxon>Pseudomonadati</taxon>
        <taxon>Bacteroidota</taxon>
        <taxon>Cytophagia</taxon>
        <taxon>Cytophagales</taxon>
        <taxon>Bernardetiaceae</taxon>
        <taxon>Bernardetia</taxon>
    </lineage>
</organism>
<dbReference type="PANTHER" id="PTHR12117">
    <property type="entry name" value="HISTONE ACETYLTRANSFERASE COMPLEX"/>
    <property type="match status" value="1"/>
</dbReference>
<protein>
    <recommendedName>
        <fullName evidence="1">Prolyl 4-hydroxylase alpha subunit Fe(2+) 2OG dioxygenase domain-containing protein</fullName>
    </recommendedName>
</protein>
<dbReference type="Gene3D" id="2.60.120.620">
    <property type="entry name" value="q2cbj1_9rhob like domain"/>
    <property type="match status" value="1"/>
</dbReference>
<accession>I4AJ52</accession>
<dbReference type="GO" id="GO:0005737">
    <property type="term" value="C:cytoplasm"/>
    <property type="evidence" value="ECO:0007669"/>
    <property type="project" value="TreeGrafter"/>
</dbReference>
<dbReference type="EMBL" id="CP003345">
    <property type="protein sequence ID" value="AFM03987.1"/>
    <property type="molecule type" value="Genomic_DNA"/>
</dbReference>
<dbReference type="GO" id="GO:0006449">
    <property type="term" value="P:regulation of translational termination"/>
    <property type="evidence" value="ECO:0007669"/>
    <property type="project" value="TreeGrafter"/>
</dbReference>
<dbReference type="PATRIC" id="fig|880071.3.peg.1548"/>
<dbReference type="RefSeq" id="WP_014797444.1">
    <property type="nucleotide sequence ID" value="NC_018018.1"/>
</dbReference>
<dbReference type="STRING" id="880071.Fleli_1568"/>
<sequence length="271" mass="32210">MENFIDYQKLEDRKTELHKSWNDEKKAFRYIVFEDFFEAEAAEKIIQNYPKVKQVEPTGNFEEDPNWKYTTYVNQNNKFVMTEFDNQPIIKQVFEELNSQKLLDIVQQITGIEDLQADPQLFGGGLHQSTKGAFLDVHVDFNYHPETNYHRRMNIIIYMNKDWKREYEGYLELWDMDKKIQIENVEPRFNRCVIFETNEISFHGHPHSLNTPEGQSRKSIAAYYYTKTRPENEIASDHNTVYVNVEGMKGSVKNIKTGVRAFLERINKKDK</sequence>
<dbReference type="AlphaFoldDB" id="I4AJ52"/>
<dbReference type="PANTHER" id="PTHR12117:SF0">
    <property type="entry name" value="PROLYL 3-HYDROXYLASE OGFOD1"/>
    <property type="match status" value="1"/>
</dbReference>
<dbReference type="InterPro" id="IPR051842">
    <property type="entry name" value="uS12_prolyl_hydroxylase"/>
</dbReference>
<dbReference type="Proteomes" id="UP000006054">
    <property type="component" value="Chromosome"/>
</dbReference>
<name>I4AJ52_BERLS</name>
<dbReference type="Pfam" id="PF13640">
    <property type="entry name" value="2OG-FeII_Oxy_3"/>
    <property type="match status" value="1"/>
</dbReference>
<dbReference type="KEGG" id="fli:Fleli_1568"/>
<dbReference type="GO" id="GO:0031543">
    <property type="term" value="F:peptidyl-proline dioxygenase activity"/>
    <property type="evidence" value="ECO:0007669"/>
    <property type="project" value="TreeGrafter"/>
</dbReference>
<feature type="domain" description="Prolyl 4-hydroxylase alpha subunit Fe(2+) 2OG dioxygenase" evidence="1">
    <location>
        <begin position="126"/>
        <end position="225"/>
    </location>
</feature>
<dbReference type="eggNOG" id="COG3751">
    <property type="taxonomic scope" value="Bacteria"/>
</dbReference>
<reference evidence="3" key="1">
    <citation type="submission" date="2012-06" db="EMBL/GenBank/DDBJ databases">
        <title>The complete genome of Flexibacter litoralis DSM 6794.</title>
        <authorList>
            <person name="Lucas S."/>
            <person name="Copeland A."/>
            <person name="Lapidus A."/>
            <person name="Glavina del Rio T."/>
            <person name="Dalin E."/>
            <person name="Tice H."/>
            <person name="Bruce D."/>
            <person name="Goodwin L."/>
            <person name="Pitluck S."/>
            <person name="Peters L."/>
            <person name="Ovchinnikova G."/>
            <person name="Lu M."/>
            <person name="Kyrpides N."/>
            <person name="Mavromatis K."/>
            <person name="Ivanova N."/>
            <person name="Brettin T."/>
            <person name="Detter J.C."/>
            <person name="Han C."/>
            <person name="Larimer F."/>
            <person name="Land M."/>
            <person name="Hauser L."/>
            <person name="Markowitz V."/>
            <person name="Cheng J.-F."/>
            <person name="Hugenholtz P."/>
            <person name="Woyke T."/>
            <person name="Wu D."/>
            <person name="Spring S."/>
            <person name="Lang E."/>
            <person name="Kopitz M."/>
            <person name="Brambilla E."/>
            <person name="Klenk H.-P."/>
            <person name="Eisen J.A."/>
        </authorList>
    </citation>
    <scope>NUCLEOTIDE SEQUENCE [LARGE SCALE GENOMIC DNA]</scope>
    <source>
        <strain evidence="3">ATCC 23117 / DSM 6794 / NBRC 15988 / NCIMB 1366 / Sio-4</strain>
    </source>
</reference>
<evidence type="ECO:0000313" key="2">
    <source>
        <dbReference type="EMBL" id="AFM03987.1"/>
    </source>
</evidence>
<dbReference type="InterPro" id="IPR044862">
    <property type="entry name" value="Pro_4_hyd_alph_FE2OG_OXY"/>
</dbReference>
<evidence type="ECO:0000259" key="1">
    <source>
        <dbReference type="Pfam" id="PF13640"/>
    </source>
</evidence>